<dbReference type="InParanoid" id="A0A803TIB7"/>
<dbReference type="Pfam" id="PF17906">
    <property type="entry name" value="HTH_48"/>
    <property type="match status" value="1"/>
</dbReference>
<dbReference type="InterPro" id="IPR052709">
    <property type="entry name" value="Transposase-MT_Hybrid"/>
</dbReference>
<dbReference type="PANTHER" id="PTHR46060:SF1">
    <property type="entry name" value="MARINER MOS1 TRANSPOSASE-LIKE PROTEIN"/>
    <property type="match status" value="1"/>
</dbReference>
<dbReference type="Ensembl" id="ENSACAT00000055619.1">
    <property type="protein sequence ID" value="ENSACAP00000034957.1"/>
    <property type="gene ID" value="ENSACAG00000037936.1"/>
</dbReference>
<reference evidence="3" key="3">
    <citation type="submission" date="2025-09" db="UniProtKB">
        <authorList>
            <consortium name="Ensembl"/>
        </authorList>
    </citation>
    <scope>IDENTIFICATION</scope>
</reference>
<feature type="domain" description="Mos1 transposase HTH" evidence="2">
    <location>
        <begin position="8"/>
        <end position="52"/>
    </location>
</feature>
<evidence type="ECO:0000313" key="4">
    <source>
        <dbReference type="Proteomes" id="UP000001646"/>
    </source>
</evidence>
<evidence type="ECO:0000256" key="1">
    <source>
        <dbReference type="SAM" id="MobiDB-lite"/>
    </source>
</evidence>
<feature type="region of interest" description="Disordered" evidence="1">
    <location>
        <begin position="165"/>
        <end position="186"/>
    </location>
</feature>
<dbReference type="GeneTree" id="ENSGT00940000164451"/>
<dbReference type="Proteomes" id="UP000001646">
    <property type="component" value="Unplaced"/>
</dbReference>
<feature type="compositionally biased region" description="Polar residues" evidence="1">
    <location>
        <begin position="174"/>
        <end position="186"/>
    </location>
</feature>
<reference evidence="3" key="2">
    <citation type="submission" date="2025-08" db="UniProtKB">
        <authorList>
            <consortium name="Ensembl"/>
        </authorList>
    </citation>
    <scope>IDENTIFICATION</scope>
</reference>
<proteinExistence type="predicted"/>
<keyword evidence="4" id="KW-1185">Reference proteome</keyword>
<reference evidence="3" key="1">
    <citation type="submission" date="2009-12" db="EMBL/GenBank/DDBJ databases">
        <title>The Genome Sequence of Anolis carolinensis (Green Anole Lizard).</title>
        <authorList>
            <consortium name="The Genome Sequencing Platform"/>
            <person name="Di Palma F."/>
            <person name="Alfoldi J."/>
            <person name="Heiman D."/>
            <person name="Young S."/>
            <person name="Grabherr M."/>
            <person name="Johnson J."/>
            <person name="Lander E.S."/>
            <person name="Lindblad-Toh K."/>
        </authorList>
    </citation>
    <scope>NUCLEOTIDE SEQUENCE [LARGE SCALE GENOMIC DNA]</scope>
    <source>
        <strain evidence="3">JBL SC #1</strain>
    </source>
</reference>
<dbReference type="AlphaFoldDB" id="A0A803TIB7"/>
<accession>A0A803TIB7</accession>
<sequence>MQRSLEQRYAIKFCVKLGKSGSETLQLLRTAYGDAVLSSAQVFRWHKAFKDGRESVEDEQRAGRPSTARTEENVARVKAVLDRDRRLNVRLIAEEVGLPKTDVHRIITEDLRMRKICAKLVPKNLSDEQNNHMLISHELLGRVTSEPNLLQRLITGDEAWVFEYDPTDEKQSSEWHTSQSPQSKTE</sequence>
<evidence type="ECO:0000259" key="2">
    <source>
        <dbReference type="Pfam" id="PF17906"/>
    </source>
</evidence>
<dbReference type="PANTHER" id="PTHR46060">
    <property type="entry name" value="MARINER MOS1 TRANSPOSASE-LIKE PROTEIN"/>
    <property type="match status" value="1"/>
</dbReference>
<organism evidence="3 4">
    <name type="scientific">Anolis carolinensis</name>
    <name type="common">Green anole</name>
    <name type="synonym">American chameleon</name>
    <dbReference type="NCBI Taxonomy" id="28377"/>
    <lineage>
        <taxon>Eukaryota</taxon>
        <taxon>Metazoa</taxon>
        <taxon>Chordata</taxon>
        <taxon>Craniata</taxon>
        <taxon>Vertebrata</taxon>
        <taxon>Euteleostomi</taxon>
        <taxon>Lepidosauria</taxon>
        <taxon>Squamata</taxon>
        <taxon>Bifurcata</taxon>
        <taxon>Unidentata</taxon>
        <taxon>Episquamata</taxon>
        <taxon>Toxicofera</taxon>
        <taxon>Iguania</taxon>
        <taxon>Dactyloidae</taxon>
        <taxon>Anolis</taxon>
    </lineage>
</organism>
<evidence type="ECO:0000313" key="3">
    <source>
        <dbReference type="Ensembl" id="ENSACAP00000034957.1"/>
    </source>
</evidence>
<dbReference type="InterPro" id="IPR041426">
    <property type="entry name" value="Mos1_HTH"/>
</dbReference>
<protein>
    <recommendedName>
        <fullName evidence="2">Mos1 transposase HTH domain-containing protein</fullName>
    </recommendedName>
</protein>
<name>A0A803TIB7_ANOCA</name>
<dbReference type="Gene3D" id="1.10.10.1450">
    <property type="match status" value="1"/>
</dbReference>